<dbReference type="Proteomes" id="UP000237144">
    <property type="component" value="Unassembled WGS sequence"/>
</dbReference>
<gene>
    <name evidence="2" type="ORF">BMF94_3289</name>
</gene>
<feature type="domain" description="F-box" evidence="1">
    <location>
        <begin position="34"/>
        <end position="90"/>
    </location>
</feature>
<dbReference type="InterPro" id="IPR001810">
    <property type="entry name" value="F-box_dom"/>
</dbReference>
<evidence type="ECO:0000313" key="3">
    <source>
        <dbReference type="Proteomes" id="UP000237144"/>
    </source>
</evidence>
<keyword evidence="3" id="KW-1185">Reference proteome</keyword>
<organism evidence="2 3">
    <name type="scientific">Rhodotorula taiwanensis</name>
    <dbReference type="NCBI Taxonomy" id="741276"/>
    <lineage>
        <taxon>Eukaryota</taxon>
        <taxon>Fungi</taxon>
        <taxon>Dikarya</taxon>
        <taxon>Basidiomycota</taxon>
        <taxon>Pucciniomycotina</taxon>
        <taxon>Microbotryomycetes</taxon>
        <taxon>Sporidiobolales</taxon>
        <taxon>Sporidiobolaceae</taxon>
        <taxon>Rhodotorula</taxon>
    </lineage>
</organism>
<dbReference type="PROSITE" id="PS50181">
    <property type="entry name" value="FBOX"/>
    <property type="match status" value="1"/>
</dbReference>
<dbReference type="EMBL" id="PJQD01000035">
    <property type="protein sequence ID" value="POY73751.1"/>
    <property type="molecule type" value="Genomic_DNA"/>
</dbReference>
<sequence length="399" mass="44301">MSLFMPAHRRAQPLQSTLKYAKAPEPLEELCPNRCGLDSLPLELLRKVISQVAPGSVSDTQRTLARLAMVNKQLNHVLRDDARGSVWISSPVNIKEPVAAAAGGAFTSARTLIATRKNTPELEVVHIYGTTQQRWSDDLRGPDLAAWCFQLPQLQSIYLHGLHVREMKKKDNLNAERAFPLDSPILARLTSVSIKDSAVTFNSADAPALAACQHLSLCDFVHWQECPQGTGPESLLCAEPNHLPQLKTLRLSPLFVTGKKDSPSHRLPSLPIELVQQLEAMQVDFGSAEFSHAIALPLATPLFQQEAELLGFEYVQIAETFLDTCGELCRILSASTKLRALFFDHTLLRRYPSWPKPLDQLLSDLKMKGIDVIASEPDAEECVLPEFLEYLDAQKRKSA</sequence>
<name>A0A2S5BAJ5_9BASI</name>
<accession>A0A2S5BAJ5</accession>
<evidence type="ECO:0000259" key="1">
    <source>
        <dbReference type="PROSITE" id="PS50181"/>
    </source>
</evidence>
<reference evidence="2 3" key="1">
    <citation type="journal article" date="2018" name="Front. Microbiol.">
        <title>Prospects for Fungal Bioremediation of Acidic Radioactive Waste Sites: Characterization and Genome Sequence of Rhodotorula taiwanensis MD1149.</title>
        <authorList>
            <person name="Tkavc R."/>
            <person name="Matrosova V.Y."/>
            <person name="Grichenko O.E."/>
            <person name="Gostincar C."/>
            <person name="Volpe R.P."/>
            <person name="Klimenkova P."/>
            <person name="Gaidamakova E.K."/>
            <person name="Zhou C.E."/>
            <person name="Stewart B.J."/>
            <person name="Lyman M.G."/>
            <person name="Malfatti S.A."/>
            <person name="Rubinfeld B."/>
            <person name="Courtot M."/>
            <person name="Singh J."/>
            <person name="Dalgard C.L."/>
            <person name="Hamilton T."/>
            <person name="Frey K.G."/>
            <person name="Gunde-Cimerman N."/>
            <person name="Dugan L."/>
            <person name="Daly M.J."/>
        </authorList>
    </citation>
    <scope>NUCLEOTIDE SEQUENCE [LARGE SCALE GENOMIC DNA]</scope>
    <source>
        <strain evidence="2 3">MD1149</strain>
    </source>
</reference>
<proteinExistence type="predicted"/>
<comment type="caution">
    <text evidence="2">The sequence shown here is derived from an EMBL/GenBank/DDBJ whole genome shotgun (WGS) entry which is preliminary data.</text>
</comment>
<protein>
    <recommendedName>
        <fullName evidence="1">F-box domain-containing protein</fullName>
    </recommendedName>
</protein>
<evidence type="ECO:0000313" key="2">
    <source>
        <dbReference type="EMBL" id="POY73751.1"/>
    </source>
</evidence>
<dbReference type="AlphaFoldDB" id="A0A2S5BAJ5"/>